<feature type="region of interest" description="Disordered" evidence="1">
    <location>
        <begin position="60"/>
        <end position="81"/>
    </location>
</feature>
<dbReference type="EMBL" id="FUKM01000033">
    <property type="protein sequence ID" value="SJN12893.1"/>
    <property type="molecule type" value="Genomic_DNA"/>
</dbReference>
<evidence type="ECO:0000313" key="2">
    <source>
        <dbReference type="EMBL" id="SJN12893.1"/>
    </source>
</evidence>
<dbReference type="Proteomes" id="UP000196331">
    <property type="component" value="Unassembled WGS sequence"/>
</dbReference>
<dbReference type="RefSeq" id="WP_087108303.1">
    <property type="nucleotide sequence ID" value="NZ_FUKM01000033.1"/>
</dbReference>
<gene>
    <name evidence="2" type="ORF">CZ787_09135</name>
</gene>
<sequence>MAITLTRNLLKILRKHRIQRRLPTDLRLHDAHLLNDIGLRWEHGQLVSIHGVEEAAARTQRHQADTRNAYETCPHCGSPLT</sequence>
<dbReference type="OrthoDB" id="6184316at2"/>
<reference evidence="2 3" key="1">
    <citation type="submission" date="2017-02" db="EMBL/GenBank/DDBJ databases">
        <authorList>
            <person name="Dridi B."/>
        </authorList>
    </citation>
    <scope>NUCLEOTIDE SEQUENCE [LARGE SCALE GENOMIC DNA]</scope>
    <source>
        <strain evidence="2 3">JB380</strain>
    </source>
</reference>
<dbReference type="AlphaFoldDB" id="A0A1R4I0I0"/>
<organism evidence="2 3">
    <name type="scientific">Halomonas citrativorans</name>
    <dbReference type="NCBI Taxonomy" id="2742612"/>
    <lineage>
        <taxon>Bacteria</taxon>
        <taxon>Pseudomonadati</taxon>
        <taxon>Pseudomonadota</taxon>
        <taxon>Gammaproteobacteria</taxon>
        <taxon>Oceanospirillales</taxon>
        <taxon>Halomonadaceae</taxon>
        <taxon>Halomonas</taxon>
    </lineage>
</organism>
<protein>
    <recommendedName>
        <fullName evidence="4">DUF1127 domain-containing protein</fullName>
    </recommendedName>
</protein>
<name>A0A1R4I0I0_9GAMM</name>
<evidence type="ECO:0000313" key="3">
    <source>
        <dbReference type="Proteomes" id="UP000196331"/>
    </source>
</evidence>
<accession>A0A1R4I0I0</accession>
<evidence type="ECO:0008006" key="4">
    <source>
        <dbReference type="Google" id="ProtNLM"/>
    </source>
</evidence>
<comment type="caution">
    <text evidence="2">The sequence shown here is derived from an EMBL/GenBank/DDBJ whole genome shotgun (WGS) entry which is preliminary data.</text>
</comment>
<evidence type="ECO:0000256" key="1">
    <source>
        <dbReference type="SAM" id="MobiDB-lite"/>
    </source>
</evidence>
<proteinExistence type="predicted"/>